<organism evidence="1 2">
    <name type="scientific">Lacticaseibacillus nasuensis JCM 17158</name>
    <dbReference type="NCBI Taxonomy" id="1291734"/>
    <lineage>
        <taxon>Bacteria</taxon>
        <taxon>Bacillati</taxon>
        <taxon>Bacillota</taxon>
        <taxon>Bacilli</taxon>
        <taxon>Lactobacillales</taxon>
        <taxon>Lactobacillaceae</taxon>
        <taxon>Lacticaseibacillus</taxon>
    </lineage>
</organism>
<evidence type="ECO:0000313" key="2">
    <source>
        <dbReference type="Proteomes" id="UP000051804"/>
    </source>
</evidence>
<reference evidence="1 2" key="1">
    <citation type="journal article" date="2015" name="Genome Announc.">
        <title>Expanding the biotechnology potential of lactobacilli through comparative genomics of 213 strains and associated genera.</title>
        <authorList>
            <person name="Sun Z."/>
            <person name="Harris H.M."/>
            <person name="McCann A."/>
            <person name="Guo C."/>
            <person name="Argimon S."/>
            <person name="Zhang W."/>
            <person name="Yang X."/>
            <person name="Jeffery I.B."/>
            <person name="Cooney J.C."/>
            <person name="Kagawa T.F."/>
            <person name="Liu W."/>
            <person name="Song Y."/>
            <person name="Salvetti E."/>
            <person name="Wrobel A."/>
            <person name="Rasinkangas P."/>
            <person name="Parkhill J."/>
            <person name="Rea M.C."/>
            <person name="O'Sullivan O."/>
            <person name="Ritari J."/>
            <person name="Douillard F.P."/>
            <person name="Paul Ross R."/>
            <person name="Yang R."/>
            <person name="Briner A.E."/>
            <person name="Felis G.E."/>
            <person name="de Vos W.M."/>
            <person name="Barrangou R."/>
            <person name="Klaenhammer T.R."/>
            <person name="Caufield P.W."/>
            <person name="Cui Y."/>
            <person name="Zhang H."/>
            <person name="O'Toole P.W."/>
        </authorList>
    </citation>
    <scope>NUCLEOTIDE SEQUENCE [LARGE SCALE GENOMIC DNA]</scope>
    <source>
        <strain evidence="1 2">JCM 17158</strain>
    </source>
</reference>
<evidence type="ECO:0000313" key="1">
    <source>
        <dbReference type="EMBL" id="KRK70450.1"/>
    </source>
</evidence>
<dbReference type="Pfam" id="PF01904">
    <property type="entry name" value="DUF72"/>
    <property type="match status" value="1"/>
</dbReference>
<dbReference type="OrthoDB" id="9780310at2"/>
<keyword evidence="2" id="KW-1185">Reference proteome</keyword>
<sequence>MIEVGLTAVAEHPSLSPTGRPSTLADLAGYFPVVELDTGFYHAPDAVLVTKWQAQVPATFQFIVKATSAMTVHPGSTREQVVADAAALEAGLQPLIAQHQLAAILLQFPPFYGVTPGHVKYLRWLRSRFPHLPLAVEWRNASWYAPAYRESTLALMRELAMIHVVVDEPATAGGSVPLVASATNADLTIMRLHGRNVAGWQNSTGPDWRNQRTNYRYSPSELQGLGAVAKALASKRVIVIFNNNGGGDAAANALAFIKQEGLHFPHLGPRQLGLLD</sequence>
<dbReference type="PATRIC" id="fig|1291734.4.peg.530"/>
<dbReference type="Gene3D" id="3.20.20.410">
    <property type="entry name" value="Protein of unknown function UPF0759"/>
    <property type="match status" value="1"/>
</dbReference>
<dbReference type="PANTHER" id="PTHR30348">
    <property type="entry name" value="UNCHARACTERIZED PROTEIN YECE"/>
    <property type="match status" value="1"/>
</dbReference>
<dbReference type="SUPFAM" id="SSF117396">
    <property type="entry name" value="TM1631-like"/>
    <property type="match status" value="1"/>
</dbReference>
<dbReference type="EMBL" id="AZDJ01000032">
    <property type="protein sequence ID" value="KRK70450.1"/>
    <property type="molecule type" value="Genomic_DNA"/>
</dbReference>
<gene>
    <name evidence="1" type="ORF">FD02_GL000516</name>
</gene>
<dbReference type="InterPro" id="IPR036520">
    <property type="entry name" value="UPF0759_sf"/>
</dbReference>
<dbReference type="AlphaFoldDB" id="A0A0R1JSG1"/>
<name>A0A0R1JSG1_9LACO</name>
<dbReference type="PANTHER" id="PTHR30348:SF13">
    <property type="entry name" value="UPF0759 PROTEIN YUNF"/>
    <property type="match status" value="1"/>
</dbReference>
<dbReference type="Proteomes" id="UP000051804">
    <property type="component" value="Unassembled WGS sequence"/>
</dbReference>
<dbReference type="STRING" id="1291734.FD02_GL000516"/>
<protein>
    <submittedName>
        <fullName evidence="1">Uracil-xanthine permease, YunF like protein</fullName>
    </submittedName>
</protein>
<accession>A0A0R1JSG1</accession>
<proteinExistence type="predicted"/>
<comment type="caution">
    <text evidence="1">The sequence shown here is derived from an EMBL/GenBank/DDBJ whole genome shotgun (WGS) entry which is preliminary data.</text>
</comment>
<dbReference type="RefSeq" id="WP_056952066.1">
    <property type="nucleotide sequence ID" value="NZ_AZDJ01000032.1"/>
</dbReference>
<dbReference type="InterPro" id="IPR002763">
    <property type="entry name" value="DUF72"/>
</dbReference>